<comment type="caution">
    <text evidence="9">The sequence shown here is derived from an EMBL/GenBank/DDBJ whole genome shotgun (WGS) entry which is preliminary data.</text>
</comment>
<dbReference type="RefSeq" id="WP_369328353.1">
    <property type="nucleotide sequence ID" value="NZ_JAULBC010000001.1"/>
</dbReference>
<keyword evidence="4" id="KW-0602">Photosynthesis</keyword>
<protein>
    <recommendedName>
        <fullName evidence="2">Photosynthetic reaction center cytochrome c subunit</fullName>
    </recommendedName>
</protein>
<evidence type="ECO:0000313" key="10">
    <source>
        <dbReference type="Proteomes" id="UP001560573"/>
    </source>
</evidence>
<keyword evidence="8" id="KW-0408">Iron</keyword>
<gene>
    <name evidence="9" type="ORF">QTN47_05600</name>
</gene>
<accession>A0ABV3ZCZ8</accession>
<evidence type="ECO:0000256" key="5">
    <source>
        <dbReference type="ARBA" id="ARBA00022617"/>
    </source>
</evidence>
<sequence>MLLRNKRKLLVSLGIASVVITGVAFNKPQQGFKNVKVLSNDISHDSLIAVMKEFNKSLGVKCGFCHAPRKDDASKLDFASDEKMEKEAARHMIKMTRDINSNYFNFNGSAQPDTIQVVGCISCHRGDPHPKYRELYVPEKEQQ</sequence>
<evidence type="ECO:0000256" key="4">
    <source>
        <dbReference type="ARBA" id="ARBA00022531"/>
    </source>
</evidence>
<evidence type="ECO:0000256" key="2">
    <source>
        <dbReference type="ARBA" id="ARBA00015978"/>
    </source>
</evidence>
<dbReference type="InterPro" id="IPR036280">
    <property type="entry name" value="Multihaem_cyt_sf"/>
</dbReference>
<dbReference type="EMBL" id="JAULBC010000001">
    <property type="protein sequence ID" value="MEX6686956.1"/>
    <property type="molecule type" value="Genomic_DNA"/>
</dbReference>
<keyword evidence="10" id="KW-1185">Reference proteome</keyword>
<evidence type="ECO:0000256" key="7">
    <source>
        <dbReference type="ARBA" id="ARBA00022982"/>
    </source>
</evidence>
<evidence type="ECO:0000256" key="1">
    <source>
        <dbReference type="ARBA" id="ARBA00003196"/>
    </source>
</evidence>
<evidence type="ECO:0000313" key="9">
    <source>
        <dbReference type="EMBL" id="MEX6686956.1"/>
    </source>
</evidence>
<evidence type="ECO:0000256" key="8">
    <source>
        <dbReference type="ARBA" id="ARBA00023004"/>
    </source>
</evidence>
<dbReference type="NCBIfam" id="NF033196">
    <property type="entry name" value="c_type_nonphoto"/>
    <property type="match status" value="1"/>
</dbReference>
<dbReference type="SUPFAM" id="SSF48695">
    <property type="entry name" value="Multiheme cytochromes"/>
    <property type="match status" value="1"/>
</dbReference>
<evidence type="ECO:0000256" key="6">
    <source>
        <dbReference type="ARBA" id="ARBA00022723"/>
    </source>
</evidence>
<dbReference type="InterPro" id="IPR023119">
    <property type="entry name" value="Multihaem_cyt_PRC_cyt_su-like"/>
</dbReference>
<dbReference type="Gene3D" id="1.10.468.10">
    <property type="entry name" value="Photosynthetic Reaction Center, subunit C, domain 2"/>
    <property type="match status" value="1"/>
</dbReference>
<comment type="function">
    <text evidence="1">The reaction center of purple bacteria contains a tightly bound cytochrome molecule which re-reduces the photo oxidized primary electron donor.</text>
</comment>
<keyword evidence="5" id="KW-0349">Heme</keyword>
<keyword evidence="6" id="KW-0479">Metal-binding</keyword>
<dbReference type="Proteomes" id="UP001560573">
    <property type="component" value="Unassembled WGS sequence"/>
</dbReference>
<proteinExistence type="predicted"/>
<keyword evidence="7" id="KW-0249">Electron transport</keyword>
<evidence type="ECO:0000256" key="3">
    <source>
        <dbReference type="ARBA" id="ARBA00022448"/>
    </source>
</evidence>
<name>A0ABV3ZCZ8_9BACT</name>
<dbReference type="InterPro" id="IPR003158">
    <property type="entry name" value="Photosyn_RC_cyt_c-su"/>
</dbReference>
<keyword evidence="3" id="KW-0813">Transport</keyword>
<dbReference type="Pfam" id="PF02276">
    <property type="entry name" value="CytoC_RC"/>
    <property type="match status" value="1"/>
</dbReference>
<organism evidence="9 10">
    <name type="scientific">Danxiaibacter flavus</name>
    <dbReference type="NCBI Taxonomy" id="3049108"/>
    <lineage>
        <taxon>Bacteria</taxon>
        <taxon>Pseudomonadati</taxon>
        <taxon>Bacteroidota</taxon>
        <taxon>Chitinophagia</taxon>
        <taxon>Chitinophagales</taxon>
        <taxon>Chitinophagaceae</taxon>
        <taxon>Danxiaibacter</taxon>
    </lineage>
</organism>
<reference evidence="9 10" key="1">
    <citation type="submission" date="2023-07" db="EMBL/GenBank/DDBJ databases">
        <authorList>
            <person name="Lian W.-H."/>
        </authorList>
    </citation>
    <scope>NUCLEOTIDE SEQUENCE [LARGE SCALE GENOMIC DNA]</scope>
    <source>
        <strain evidence="9 10">SYSU DXS3180</strain>
    </source>
</reference>